<dbReference type="CDD" id="cd03467">
    <property type="entry name" value="Rieske"/>
    <property type="match status" value="1"/>
</dbReference>
<evidence type="ECO:0000256" key="2">
    <source>
        <dbReference type="ARBA" id="ARBA00022723"/>
    </source>
</evidence>
<comment type="caution">
    <text evidence="9">The sequence shown here is derived from an EMBL/GenBank/DDBJ whole genome shotgun (WGS) entry which is preliminary data.</text>
</comment>
<evidence type="ECO:0000256" key="7">
    <source>
        <dbReference type="SAM" id="MobiDB-lite"/>
    </source>
</evidence>
<evidence type="ECO:0000259" key="8">
    <source>
        <dbReference type="PROSITE" id="PS51296"/>
    </source>
</evidence>
<dbReference type="GO" id="GO:0016020">
    <property type="term" value="C:membrane"/>
    <property type="evidence" value="ECO:0007669"/>
    <property type="project" value="InterPro"/>
</dbReference>
<dbReference type="Gene3D" id="2.102.10.10">
    <property type="entry name" value="Rieske [2Fe-2S] iron-sulphur domain"/>
    <property type="match status" value="1"/>
</dbReference>
<evidence type="ECO:0000313" key="9">
    <source>
        <dbReference type="EMBL" id="GGL42446.1"/>
    </source>
</evidence>
<dbReference type="PRINTS" id="PR00162">
    <property type="entry name" value="RIESKE"/>
</dbReference>
<dbReference type="InterPro" id="IPR014349">
    <property type="entry name" value="Rieske_Fe-S_prot"/>
</dbReference>
<dbReference type="SUPFAM" id="SSF50022">
    <property type="entry name" value="ISP domain"/>
    <property type="match status" value="1"/>
</dbReference>
<dbReference type="EMBL" id="BMPF01000005">
    <property type="protein sequence ID" value="GGL42446.1"/>
    <property type="molecule type" value="Genomic_DNA"/>
</dbReference>
<dbReference type="AlphaFoldDB" id="A0A830F0B1"/>
<keyword evidence="5" id="KW-1015">Disulfide bond</keyword>
<feature type="compositionally biased region" description="Basic and acidic residues" evidence="7">
    <location>
        <begin position="1"/>
        <end position="24"/>
    </location>
</feature>
<evidence type="ECO:0000256" key="6">
    <source>
        <dbReference type="ARBA" id="ARBA00034078"/>
    </source>
</evidence>
<evidence type="ECO:0000256" key="5">
    <source>
        <dbReference type="ARBA" id="ARBA00023157"/>
    </source>
</evidence>
<keyword evidence="10" id="KW-1185">Reference proteome</keyword>
<protein>
    <recommendedName>
        <fullName evidence="8">Rieske domain-containing protein</fullName>
    </recommendedName>
</protein>
<feature type="domain" description="Rieske" evidence="8">
    <location>
        <begin position="144"/>
        <end position="206"/>
    </location>
</feature>
<keyword evidence="3" id="KW-0408">Iron</keyword>
<evidence type="ECO:0000256" key="3">
    <source>
        <dbReference type="ARBA" id="ARBA00023004"/>
    </source>
</evidence>
<gene>
    <name evidence="9" type="ORF">GCM10009037_27480</name>
</gene>
<dbReference type="Proteomes" id="UP000628840">
    <property type="component" value="Unassembled WGS sequence"/>
</dbReference>
<keyword evidence="2" id="KW-0479">Metal-binding</keyword>
<evidence type="ECO:0000313" key="10">
    <source>
        <dbReference type="Proteomes" id="UP000628840"/>
    </source>
</evidence>
<accession>A0A830F0B1</accession>
<dbReference type="OrthoDB" id="5623at2157"/>
<dbReference type="PANTHER" id="PTHR10134">
    <property type="entry name" value="CYTOCHROME B-C1 COMPLEX SUBUNIT RIESKE, MITOCHONDRIAL"/>
    <property type="match status" value="1"/>
</dbReference>
<comment type="cofactor">
    <cofactor evidence="6">
        <name>[2Fe-2S] cluster</name>
        <dbReference type="ChEBI" id="CHEBI:190135"/>
    </cofactor>
</comment>
<reference evidence="9 10" key="1">
    <citation type="journal article" date="2019" name="Int. J. Syst. Evol. Microbiol.">
        <title>The Global Catalogue of Microorganisms (GCM) 10K type strain sequencing project: providing services to taxonomists for standard genome sequencing and annotation.</title>
        <authorList>
            <consortium name="The Broad Institute Genomics Platform"/>
            <consortium name="The Broad Institute Genome Sequencing Center for Infectious Disease"/>
            <person name="Wu L."/>
            <person name="Ma J."/>
        </authorList>
    </citation>
    <scope>NUCLEOTIDE SEQUENCE [LARGE SCALE GENOMIC DNA]</scope>
    <source>
        <strain evidence="9 10">JCM 19585</strain>
    </source>
</reference>
<dbReference type="Pfam" id="PF00355">
    <property type="entry name" value="Rieske"/>
    <property type="match status" value="1"/>
</dbReference>
<dbReference type="PROSITE" id="PS51296">
    <property type="entry name" value="RIESKE"/>
    <property type="match status" value="1"/>
</dbReference>
<organism evidence="9 10">
    <name type="scientific">Halarchaeum grantii</name>
    <dbReference type="NCBI Taxonomy" id="1193105"/>
    <lineage>
        <taxon>Archaea</taxon>
        <taxon>Methanobacteriati</taxon>
        <taxon>Methanobacteriota</taxon>
        <taxon>Stenosarchaea group</taxon>
        <taxon>Halobacteria</taxon>
        <taxon>Halobacteriales</taxon>
        <taxon>Halobacteriaceae</taxon>
    </lineage>
</organism>
<proteinExistence type="predicted"/>
<keyword evidence="4" id="KW-0411">Iron-sulfur</keyword>
<feature type="region of interest" description="Disordered" evidence="7">
    <location>
        <begin position="1"/>
        <end position="27"/>
    </location>
</feature>
<keyword evidence="1" id="KW-0001">2Fe-2S</keyword>
<dbReference type="InterPro" id="IPR017941">
    <property type="entry name" value="Rieske_2Fe-2S"/>
</dbReference>
<name>A0A830F0B1_9EURY</name>
<evidence type="ECO:0000256" key="1">
    <source>
        <dbReference type="ARBA" id="ARBA00022714"/>
    </source>
</evidence>
<dbReference type="RefSeq" id="WP_188884253.1">
    <property type="nucleotide sequence ID" value="NZ_BMPF01000005.1"/>
</dbReference>
<evidence type="ECO:0000256" key="4">
    <source>
        <dbReference type="ARBA" id="ARBA00023014"/>
    </source>
</evidence>
<dbReference type="GO" id="GO:0051537">
    <property type="term" value="F:2 iron, 2 sulfur cluster binding"/>
    <property type="evidence" value="ECO:0007669"/>
    <property type="project" value="UniProtKB-KW"/>
</dbReference>
<dbReference type="InterPro" id="IPR036922">
    <property type="entry name" value="Rieske_2Fe-2S_sf"/>
</dbReference>
<dbReference type="InterPro" id="IPR005805">
    <property type="entry name" value="Rieske_Fe-S_prot_C"/>
</dbReference>
<sequence>MTRSDHDHDHDESDACESCPHDDGGESVSPSIFTAAWRSLPRRRYAQALATVGGLTAVGSLAAPVASLTKVFEQEYTGPIYSEGVHLVDGDGNRVTTEALDYGEGMTVYPATHPGIAKAPTVLVRYEESEYGGETRMDSVVEGYAAYSKVCTHAGCMVGGENENPLVCPCHFGKYDPTQGAAVVGGPPPRPLPQLPITQTESGELIAIGDFEAPVGAGGG</sequence>
<dbReference type="GO" id="GO:0046872">
    <property type="term" value="F:metal ion binding"/>
    <property type="evidence" value="ECO:0007669"/>
    <property type="project" value="UniProtKB-KW"/>
</dbReference>